<dbReference type="InterPro" id="IPR016161">
    <property type="entry name" value="Ald_DH/histidinol_DH"/>
</dbReference>
<sequence>MAASPSKRQKVASPSTADNLIDGEFVPPSGGQHLDVLSPSTGQVVGRVALSSERDVQLAVAKGLAAFKSWRETTIKARAAVMLKFHALMVQHQGDAGRRAVAVAIAELTDTIRIPVCWLRGAGGHCGAGERQEPHGGARQRAEGQRDGRIINGTVDPVNSLCDHPNVAVVTFVGSSRVAQLVARRCRALDKRVLALGGAKNHLVALPDADIEVASKDIVASYAGCAGQRCMAASILLLVGDCTALLDMIVEKSKELSRGTEAGQVGALIDEDSKTRVLKYINEAEAGGVKVLVDGRSWAKESNGFWVGPTVLLHTNPNDAAMRDEIFGPVLSVYRVSSFDEAIRIENGNDYGNAAAIYTSNGAYAEYFQSRFRAGMIGVNIGIPVPREPFSFGGMYGTKSKYGDMDITGDGCVEFFSTRRKITTKWSTVIHSGDAANFSGQM</sequence>
<dbReference type="Proteomes" id="UP001165121">
    <property type="component" value="Unassembled WGS sequence"/>
</dbReference>
<proteinExistence type="predicted"/>
<dbReference type="InterPro" id="IPR010061">
    <property type="entry name" value="MeMal-semiAld_DH"/>
</dbReference>
<dbReference type="GO" id="GO:0006574">
    <property type="term" value="P:L-valine catabolic process"/>
    <property type="evidence" value="ECO:0007669"/>
    <property type="project" value="TreeGrafter"/>
</dbReference>
<evidence type="ECO:0000256" key="3">
    <source>
        <dbReference type="ARBA" id="ARBA00023027"/>
    </source>
</evidence>
<dbReference type="PANTHER" id="PTHR43866:SF4">
    <property type="entry name" value="MALONATE-SEMIALDEHYDE DEHYDROGENASE"/>
    <property type="match status" value="1"/>
</dbReference>
<keyword evidence="7" id="KW-1185">Reference proteome</keyword>
<dbReference type="GO" id="GO:0006210">
    <property type="term" value="P:thymine catabolic process"/>
    <property type="evidence" value="ECO:0007669"/>
    <property type="project" value="TreeGrafter"/>
</dbReference>
<gene>
    <name evidence="6" type="ORF">Pfra01_001225300</name>
</gene>
<reference evidence="6" key="1">
    <citation type="submission" date="2023-04" db="EMBL/GenBank/DDBJ databases">
        <title>Phytophthora fragariaefolia NBRC 109709.</title>
        <authorList>
            <person name="Ichikawa N."/>
            <person name="Sato H."/>
            <person name="Tonouchi N."/>
        </authorList>
    </citation>
    <scope>NUCLEOTIDE SEQUENCE</scope>
    <source>
        <strain evidence="6">NBRC 109709</strain>
    </source>
</reference>
<dbReference type="InterPro" id="IPR016160">
    <property type="entry name" value="Ald_DH_CS_CYS"/>
</dbReference>
<evidence type="ECO:0000313" key="6">
    <source>
        <dbReference type="EMBL" id="GMF40215.1"/>
    </source>
</evidence>
<dbReference type="PROSITE" id="PS00070">
    <property type="entry name" value="ALDEHYDE_DEHYDR_CYS"/>
    <property type="match status" value="1"/>
</dbReference>
<feature type="domain" description="Aldehyde dehydrogenase" evidence="5">
    <location>
        <begin position="26"/>
        <end position="94"/>
    </location>
</feature>
<evidence type="ECO:0000313" key="7">
    <source>
        <dbReference type="Proteomes" id="UP001165121"/>
    </source>
</evidence>
<dbReference type="PANTHER" id="PTHR43866">
    <property type="entry name" value="MALONATE-SEMIALDEHYDE DEHYDROGENASE"/>
    <property type="match status" value="1"/>
</dbReference>
<dbReference type="Gene3D" id="3.40.309.10">
    <property type="entry name" value="Aldehyde Dehydrogenase, Chain A, domain 2"/>
    <property type="match status" value="1"/>
</dbReference>
<dbReference type="OrthoDB" id="310895at2759"/>
<name>A0A9W6XK64_9STRA</name>
<dbReference type="InterPro" id="IPR015590">
    <property type="entry name" value="Aldehyde_DH_dom"/>
</dbReference>
<dbReference type="Pfam" id="PF00171">
    <property type="entry name" value="Aldedh"/>
    <property type="match status" value="2"/>
</dbReference>
<dbReference type="FunFam" id="3.40.309.10:FF:000036">
    <property type="entry name" value="Methylmalonate-semialdehyde dehydrogenase (Acylating)"/>
    <property type="match status" value="1"/>
</dbReference>
<organism evidence="6 7">
    <name type="scientific">Phytophthora fragariaefolia</name>
    <dbReference type="NCBI Taxonomy" id="1490495"/>
    <lineage>
        <taxon>Eukaryota</taxon>
        <taxon>Sar</taxon>
        <taxon>Stramenopiles</taxon>
        <taxon>Oomycota</taxon>
        <taxon>Peronosporomycetes</taxon>
        <taxon>Peronosporales</taxon>
        <taxon>Peronosporaceae</taxon>
        <taxon>Phytophthora</taxon>
    </lineage>
</organism>
<keyword evidence="2" id="KW-0560">Oxidoreductase</keyword>
<dbReference type="Gene3D" id="3.40.605.10">
    <property type="entry name" value="Aldehyde Dehydrogenase, Chain A, domain 1"/>
    <property type="match status" value="2"/>
</dbReference>
<keyword evidence="3" id="KW-0520">NAD</keyword>
<evidence type="ECO:0000256" key="2">
    <source>
        <dbReference type="ARBA" id="ARBA00023002"/>
    </source>
</evidence>
<dbReference type="EMBL" id="BSXT01001231">
    <property type="protein sequence ID" value="GMF40215.1"/>
    <property type="molecule type" value="Genomic_DNA"/>
</dbReference>
<feature type="domain" description="Aldehyde dehydrogenase" evidence="5">
    <location>
        <begin position="157"/>
        <end position="404"/>
    </location>
</feature>
<dbReference type="EC" id="1.2.1.27" evidence="1"/>
<evidence type="ECO:0000256" key="4">
    <source>
        <dbReference type="SAM" id="MobiDB-lite"/>
    </source>
</evidence>
<evidence type="ECO:0000256" key="1">
    <source>
        <dbReference type="ARBA" id="ARBA00013048"/>
    </source>
</evidence>
<dbReference type="InterPro" id="IPR016162">
    <property type="entry name" value="Ald_DH_N"/>
</dbReference>
<dbReference type="AlphaFoldDB" id="A0A9W6XK64"/>
<comment type="caution">
    <text evidence="6">The sequence shown here is derived from an EMBL/GenBank/DDBJ whole genome shotgun (WGS) entry which is preliminary data.</text>
</comment>
<dbReference type="InterPro" id="IPR016163">
    <property type="entry name" value="Ald_DH_C"/>
</dbReference>
<accession>A0A9W6XK64</accession>
<protein>
    <recommendedName>
        <fullName evidence="1">methylmalonate-semialdehyde dehydrogenase (CoA acylating)</fullName>
        <ecNumber evidence="1">1.2.1.27</ecNumber>
    </recommendedName>
</protein>
<feature type="region of interest" description="Disordered" evidence="4">
    <location>
        <begin position="1"/>
        <end position="23"/>
    </location>
</feature>
<dbReference type="SUPFAM" id="SSF53720">
    <property type="entry name" value="ALDH-like"/>
    <property type="match status" value="1"/>
</dbReference>
<evidence type="ECO:0000259" key="5">
    <source>
        <dbReference type="Pfam" id="PF00171"/>
    </source>
</evidence>
<dbReference type="GO" id="GO:0004491">
    <property type="term" value="F:methylmalonate-semialdehyde dehydrogenase (acylating, NAD) activity"/>
    <property type="evidence" value="ECO:0007669"/>
    <property type="project" value="UniProtKB-EC"/>
</dbReference>